<organism evidence="10 11">
    <name type="scientific">Catenovulum sediminis</name>
    <dbReference type="NCBI Taxonomy" id="1740262"/>
    <lineage>
        <taxon>Bacteria</taxon>
        <taxon>Pseudomonadati</taxon>
        <taxon>Pseudomonadota</taxon>
        <taxon>Gammaproteobacteria</taxon>
        <taxon>Alteromonadales</taxon>
        <taxon>Alteromonadaceae</taxon>
        <taxon>Catenovulum</taxon>
    </lineage>
</organism>
<dbReference type="Gene3D" id="3.10.50.40">
    <property type="match status" value="1"/>
</dbReference>
<feature type="domain" description="PPIase FKBP-type" evidence="9">
    <location>
        <begin position="167"/>
        <end position="252"/>
    </location>
</feature>
<name>A0ABV1RBX0_9ALTE</name>
<dbReference type="InterPro" id="IPR001179">
    <property type="entry name" value="PPIase_FKBP_dom"/>
</dbReference>
<sequence length="253" mass="27158">MQKLGVVSALAAALVLAGCGKDASNEAQEQAKSQETQQKEAVTLQTLSEKQAYGLGVNFGGQLKSTVEQINAVGLELDMKLVQQGVADMLAGNPSLEQADIQAALQELQKQHQELEAAKRAEDSKEFRAEGETFLAENAKKDGIQVTESGLQYEVLVEGEGDKPAATDTVTVHYTGTLLDGTKFDSSVDRGEPASFPLNRVIPGWTEGVQLMNVGSKYRFYIPYNLAYGENGTGSIPPFATLIFDVELISIEG</sequence>
<evidence type="ECO:0000256" key="4">
    <source>
        <dbReference type="ARBA" id="ARBA00023235"/>
    </source>
</evidence>
<gene>
    <name evidence="10" type="ORF">ABS311_00485</name>
</gene>
<evidence type="ECO:0000256" key="7">
    <source>
        <dbReference type="SAM" id="Coils"/>
    </source>
</evidence>
<keyword evidence="4 5" id="KW-0413">Isomerase</keyword>
<evidence type="ECO:0000256" key="2">
    <source>
        <dbReference type="ARBA" id="ARBA00006577"/>
    </source>
</evidence>
<dbReference type="Pfam" id="PF01346">
    <property type="entry name" value="FKBP_N"/>
    <property type="match status" value="1"/>
</dbReference>
<evidence type="ECO:0000256" key="6">
    <source>
        <dbReference type="RuleBase" id="RU003915"/>
    </source>
</evidence>
<dbReference type="InterPro" id="IPR036944">
    <property type="entry name" value="PPIase_FKBP_N_sf"/>
</dbReference>
<dbReference type="Gene3D" id="1.10.287.460">
    <property type="entry name" value="Peptidyl-prolyl cis-trans isomerase, FKBP-type, N-terminal domain"/>
    <property type="match status" value="1"/>
</dbReference>
<feature type="chain" id="PRO_5046435817" description="Peptidyl-prolyl cis-trans isomerase" evidence="8">
    <location>
        <begin position="18"/>
        <end position="253"/>
    </location>
</feature>
<dbReference type="NCBIfam" id="NF008602">
    <property type="entry name" value="PRK11570.1"/>
    <property type="match status" value="1"/>
</dbReference>
<evidence type="ECO:0000313" key="10">
    <source>
        <dbReference type="EMBL" id="MER2490365.1"/>
    </source>
</evidence>
<comment type="similarity">
    <text evidence="2 6">Belongs to the FKBP-type PPIase family.</text>
</comment>
<evidence type="ECO:0000256" key="1">
    <source>
        <dbReference type="ARBA" id="ARBA00000971"/>
    </source>
</evidence>
<evidence type="ECO:0000259" key="9">
    <source>
        <dbReference type="PROSITE" id="PS50059"/>
    </source>
</evidence>
<dbReference type="PANTHER" id="PTHR43811">
    <property type="entry name" value="FKBP-TYPE PEPTIDYL-PROLYL CIS-TRANS ISOMERASE FKPA"/>
    <property type="match status" value="1"/>
</dbReference>
<comment type="caution">
    <text evidence="10">The sequence shown here is derived from an EMBL/GenBank/DDBJ whole genome shotgun (WGS) entry which is preliminary data.</text>
</comment>
<dbReference type="GO" id="GO:0003755">
    <property type="term" value="F:peptidyl-prolyl cis-trans isomerase activity"/>
    <property type="evidence" value="ECO:0007669"/>
    <property type="project" value="UniProtKB-EC"/>
</dbReference>
<dbReference type="Pfam" id="PF00254">
    <property type="entry name" value="FKBP_C"/>
    <property type="match status" value="1"/>
</dbReference>
<keyword evidence="7" id="KW-0175">Coiled coil</keyword>
<accession>A0ABV1RBX0</accession>
<evidence type="ECO:0000256" key="8">
    <source>
        <dbReference type="SAM" id="SignalP"/>
    </source>
</evidence>
<dbReference type="Proteomes" id="UP001467690">
    <property type="component" value="Unassembled WGS sequence"/>
</dbReference>
<dbReference type="EC" id="5.2.1.8" evidence="6"/>
<dbReference type="SUPFAM" id="SSF54534">
    <property type="entry name" value="FKBP-like"/>
    <property type="match status" value="1"/>
</dbReference>
<dbReference type="InterPro" id="IPR046357">
    <property type="entry name" value="PPIase_dom_sf"/>
</dbReference>
<keyword evidence="11" id="KW-1185">Reference proteome</keyword>
<dbReference type="PROSITE" id="PS50059">
    <property type="entry name" value="FKBP_PPIASE"/>
    <property type="match status" value="1"/>
</dbReference>
<keyword evidence="8" id="KW-0732">Signal</keyword>
<feature type="coiled-coil region" evidence="7">
    <location>
        <begin position="98"/>
        <end position="125"/>
    </location>
</feature>
<dbReference type="PROSITE" id="PS51257">
    <property type="entry name" value="PROKAR_LIPOPROTEIN"/>
    <property type="match status" value="1"/>
</dbReference>
<proteinExistence type="inferred from homology"/>
<evidence type="ECO:0000256" key="5">
    <source>
        <dbReference type="PROSITE-ProRule" id="PRU00277"/>
    </source>
</evidence>
<dbReference type="InterPro" id="IPR000774">
    <property type="entry name" value="PPIase_FKBP_N"/>
</dbReference>
<comment type="catalytic activity">
    <reaction evidence="1 5 6">
        <text>[protein]-peptidylproline (omega=180) = [protein]-peptidylproline (omega=0)</text>
        <dbReference type="Rhea" id="RHEA:16237"/>
        <dbReference type="Rhea" id="RHEA-COMP:10747"/>
        <dbReference type="Rhea" id="RHEA-COMP:10748"/>
        <dbReference type="ChEBI" id="CHEBI:83833"/>
        <dbReference type="ChEBI" id="CHEBI:83834"/>
        <dbReference type="EC" id="5.2.1.8"/>
    </reaction>
</comment>
<feature type="signal peptide" evidence="8">
    <location>
        <begin position="1"/>
        <end position="17"/>
    </location>
</feature>
<evidence type="ECO:0000313" key="11">
    <source>
        <dbReference type="Proteomes" id="UP001467690"/>
    </source>
</evidence>
<dbReference type="PANTHER" id="PTHR43811:SF23">
    <property type="entry name" value="FKBP-TYPE 22 KDA PEPTIDYL-PROLYL CIS-TRANS ISOMERASE"/>
    <property type="match status" value="1"/>
</dbReference>
<evidence type="ECO:0000256" key="3">
    <source>
        <dbReference type="ARBA" id="ARBA00023110"/>
    </source>
</evidence>
<dbReference type="RefSeq" id="WP_143870511.1">
    <property type="nucleotide sequence ID" value="NZ_CP041660.1"/>
</dbReference>
<keyword evidence="3 5" id="KW-0697">Rotamase</keyword>
<dbReference type="EMBL" id="JBELOE010000049">
    <property type="protein sequence ID" value="MER2490365.1"/>
    <property type="molecule type" value="Genomic_DNA"/>
</dbReference>
<reference evidence="10 11" key="1">
    <citation type="submission" date="2024-06" db="EMBL/GenBank/DDBJ databases">
        <authorList>
            <person name="Chen R.Y."/>
        </authorList>
    </citation>
    <scope>NUCLEOTIDE SEQUENCE [LARGE SCALE GENOMIC DNA]</scope>
    <source>
        <strain evidence="10 11">D2</strain>
    </source>
</reference>
<protein>
    <recommendedName>
        <fullName evidence="6">Peptidyl-prolyl cis-trans isomerase</fullName>
        <ecNumber evidence="6">5.2.1.8</ecNumber>
    </recommendedName>
</protein>